<dbReference type="AlphaFoldDB" id="A0A1F7UWT9"/>
<keyword evidence="1" id="KW-0677">Repeat</keyword>
<dbReference type="EMBL" id="MGEK01000009">
    <property type="protein sequence ID" value="OGL82763.1"/>
    <property type="molecule type" value="Genomic_DNA"/>
</dbReference>
<proteinExistence type="predicted"/>
<feature type="domain" description="RCC1-like" evidence="2">
    <location>
        <begin position="555"/>
        <end position="764"/>
    </location>
</feature>
<organism evidence="3 4">
    <name type="scientific">Candidatus Uhrbacteria bacterium RIFCSPLOWO2_01_FULL_47_25</name>
    <dbReference type="NCBI Taxonomy" id="1802402"/>
    <lineage>
        <taxon>Bacteria</taxon>
        <taxon>Candidatus Uhriibacteriota</taxon>
    </lineage>
</organism>
<protein>
    <recommendedName>
        <fullName evidence="2">RCC1-like domain-containing protein</fullName>
    </recommendedName>
</protein>
<reference evidence="3 4" key="1">
    <citation type="journal article" date="2016" name="Nat. Commun.">
        <title>Thousands of microbial genomes shed light on interconnected biogeochemical processes in an aquifer system.</title>
        <authorList>
            <person name="Anantharaman K."/>
            <person name="Brown C.T."/>
            <person name="Hug L.A."/>
            <person name="Sharon I."/>
            <person name="Castelle C.J."/>
            <person name="Probst A.J."/>
            <person name="Thomas B.C."/>
            <person name="Singh A."/>
            <person name="Wilkins M.J."/>
            <person name="Karaoz U."/>
            <person name="Brodie E.L."/>
            <person name="Williams K.H."/>
            <person name="Hubbard S.S."/>
            <person name="Banfield J.F."/>
        </authorList>
    </citation>
    <scope>NUCLEOTIDE SEQUENCE [LARGE SCALE GENOMIC DNA]</scope>
</reference>
<dbReference type="PROSITE" id="PS50012">
    <property type="entry name" value="RCC1_3"/>
    <property type="match status" value="6"/>
</dbReference>
<sequence length="878" mass="90066">MVKDSANANSTNANSVTITVNNINQAPSITSVSVTDTDSPDSVAILSDITFSVDWSDPDAGDQVRAHICKASGIGAGGCTAGTWTSSALSSTDPATATYTTVVADCLNSASCSKNYYAYVCDGGGLCSAATSGTFTITNSAPETYIDSCPSVKNSGGASPNCAHVAGDLTAAGGPYKTRSTSASFTFSGTDTESGAVGAFECSLDGAAFVVCNSGSATYAGPLSLGAHNFKVKAKDTSGLVDSTPANFDWTIEANQSPAIDSMQNTFLGYDSFLGNKASFSFTASDPDSDSIDHFECSSDNGVTGFNCGNTGTVNYINLAPGAYRFTVRAVDNQSPPGVGNWYQPSFNWTAIVQSTDIDFNAGTFSSTQVYGAGTPAAVVLQIMPGVVSQQIAIGDASCALKTDGIMSCWGTNTSGQLGDNTTTSKSLPVQVLGVGGAGVLADVSAIDTESVNTCALKTDGTVYCWGDNLYGQVGDGTTTDRNTPVQVRGVGGAGFLTNISQISVGYAVACAVKTDKTAYCWGLNGVGQLGDGTTTDRNTPVQVRGVGGAGSLADVLQISAGANHTCALKNDGTVYCWGSNTFGQLGDGTNTSRNTPVQVKGVLGAGSLTNISQISATGNETCALKNDGTVYCWGHNSSGQLGDGTTTNRNTPVQVKGVLGAGFLTGVSQISDGYGHVCAVKNDGTAYCWGTNTDAQLGQNDFVQRNTPAQVRVSGAGFLTGVSQISAGSGYTCALRIDGSVYCGGKNDKGQLGQNNTISPLTPFWRVLGVGGVGWFSTSAYSPFGTFTSAVIDMNSNPTFQNANYSTTMMAGTSVTIDVRAGNTAVPDATWITLTNVSNGGSLNALNGNRYIQYIVNLSTTNTSLTPSFNDIQIWYH</sequence>
<gene>
    <name evidence="3" type="ORF">A2936_04435</name>
</gene>
<dbReference type="PANTHER" id="PTHR22870">
    <property type="entry name" value="REGULATOR OF CHROMOSOME CONDENSATION"/>
    <property type="match status" value="1"/>
</dbReference>
<dbReference type="InterPro" id="IPR000408">
    <property type="entry name" value="Reg_chr_condens"/>
</dbReference>
<dbReference type="InterPro" id="IPR051210">
    <property type="entry name" value="Ub_ligase/GEF_domain"/>
</dbReference>
<dbReference type="SUPFAM" id="SSF50985">
    <property type="entry name" value="RCC1/BLIP-II"/>
    <property type="match status" value="2"/>
</dbReference>
<dbReference type="Proteomes" id="UP000176846">
    <property type="component" value="Unassembled WGS sequence"/>
</dbReference>
<accession>A0A1F7UWT9</accession>
<evidence type="ECO:0000259" key="2">
    <source>
        <dbReference type="Pfam" id="PF25390"/>
    </source>
</evidence>
<dbReference type="Pfam" id="PF00415">
    <property type="entry name" value="RCC1"/>
    <property type="match status" value="1"/>
</dbReference>
<evidence type="ECO:0000313" key="4">
    <source>
        <dbReference type="Proteomes" id="UP000176846"/>
    </source>
</evidence>
<dbReference type="PANTHER" id="PTHR22870:SF408">
    <property type="entry name" value="OS09G0560450 PROTEIN"/>
    <property type="match status" value="1"/>
</dbReference>
<dbReference type="Pfam" id="PF25390">
    <property type="entry name" value="WD40_RLD"/>
    <property type="match status" value="1"/>
</dbReference>
<dbReference type="Gene3D" id="2.130.10.30">
    <property type="entry name" value="Regulator of chromosome condensation 1/beta-lactamase-inhibitor protein II"/>
    <property type="match status" value="2"/>
</dbReference>
<name>A0A1F7UWT9_9BACT</name>
<evidence type="ECO:0000313" key="3">
    <source>
        <dbReference type="EMBL" id="OGL82763.1"/>
    </source>
</evidence>
<dbReference type="InterPro" id="IPR058923">
    <property type="entry name" value="RCC1-like_dom"/>
</dbReference>
<evidence type="ECO:0000256" key="1">
    <source>
        <dbReference type="ARBA" id="ARBA00022737"/>
    </source>
</evidence>
<comment type="caution">
    <text evidence="3">The sequence shown here is derived from an EMBL/GenBank/DDBJ whole genome shotgun (WGS) entry which is preliminary data.</text>
</comment>
<dbReference type="InterPro" id="IPR009091">
    <property type="entry name" value="RCC1/BLIP-II"/>
</dbReference>
<dbReference type="PRINTS" id="PR00633">
    <property type="entry name" value="RCCNDNSATION"/>
</dbReference>